<dbReference type="GO" id="GO:0005886">
    <property type="term" value="C:plasma membrane"/>
    <property type="evidence" value="ECO:0007669"/>
    <property type="project" value="UniProtKB-SubCell"/>
</dbReference>
<evidence type="ECO:0000256" key="4">
    <source>
        <dbReference type="ARBA" id="ARBA00022676"/>
    </source>
</evidence>
<dbReference type="CDD" id="cd00067">
    <property type="entry name" value="GAL4"/>
    <property type="match status" value="1"/>
</dbReference>
<keyword evidence="18" id="KW-1185">Reference proteome</keyword>
<feature type="transmembrane region" description="Helical" evidence="14">
    <location>
        <begin position="495"/>
        <end position="528"/>
    </location>
</feature>
<keyword evidence="7 14" id="KW-1133">Transmembrane helix</keyword>
<keyword evidence="4" id="KW-0328">Glycosyltransferase</keyword>
<name>A0A8H5LF52_9HYPO</name>
<dbReference type="PANTHER" id="PTHR22914">
    <property type="entry name" value="CHITIN SYNTHASE"/>
    <property type="match status" value="1"/>
</dbReference>
<dbReference type="InterPro" id="IPR013616">
    <property type="entry name" value="Chitin_synth_N"/>
</dbReference>
<feature type="transmembrane region" description="Helical" evidence="14">
    <location>
        <begin position="781"/>
        <end position="807"/>
    </location>
</feature>
<dbReference type="PANTHER" id="PTHR22914:SF11">
    <property type="entry name" value="CHITIN SYNTHASE B"/>
    <property type="match status" value="1"/>
</dbReference>
<organism evidence="17 18">
    <name type="scientific">Fusarium pseudoanthophilum</name>
    <dbReference type="NCBI Taxonomy" id="48495"/>
    <lineage>
        <taxon>Eukaryota</taxon>
        <taxon>Fungi</taxon>
        <taxon>Dikarya</taxon>
        <taxon>Ascomycota</taxon>
        <taxon>Pezizomycotina</taxon>
        <taxon>Sordariomycetes</taxon>
        <taxon>Hypocreomycetidae</taxon>
        <taxon>Hypocreales</taxon>
        <taxon>Nectriaceae</taxon>
        <taxon>Fusarium</taxon>
        <taxon>Fusarium fujikuroi species complex</taxon>
    </lineage>
</organism>
<dbReference type="Pfam" id="PF01644">
    <property type="entry name" value="Chitin_synth_1"/>
    <property type="match status" value="1"/>
</dbReference>
<comment type="catalytic activity">
    <reaction evidence="13">
        <text>[(1-&gt;4)-N-acetyl-beta-D-glucosaminyl](n) + UDP-N-acetyl-alpha-D-glucosamine = [(1-&gt;4)-N-acetyl-beta-D-glucosaminyl](n+1) + UDP + H(+)</text>
        <dbReference type="Rhea" id="RHEA:16637"/>
        <dbReference type="Rhea" id="RHEA-COMP:9593"/>
        <dbReference type="Rhea" id="RHEA-COMP:9595"/>
        <dbReference type="ChEBI" id="CHEBI:15378"/>
        <dbReference type="ChEBI" id="CHEBI:17029"/>
        <dbReference type="ChEBI" id="CHEBI:57705"/>
        <dbReference type="ChEBI" id="CHEBI:58223"/>
        <dbReference type="EC" id="2.4.1.16"/>
    </reaction>
    <physiologicalReaction direction="left-to-right" evidence="13">
        <dbReference type="Rhea" id="RHEA:16638"/>
    </physiologicalReaction>
</comment>
<keyword evidence="10" id="KW-0539">Nucleus</keyword>
<dbReference type="EC" id="2.4.1.16" evidence="2"/>
<dbReference type="GO" id="GO:0071555">
    <property type="term" value="P:cell wall organization"/>
    <property type="evidence" value="ECO:0007669"/>
    <property type="project" value="UniProtKB-KW"/>
</dbReference>
<feature type="transmembrane region" description="Helical" evidence="14">
    <location>
        <begin position="582"/>
        <end position="603"/>
    </location>
</feature>
<feature type="transmembrane region" description="Helical" evidence="14">
    <location>
        <begin position="819"/>
        <end position="840"/>
    </location>
</feature>
<dbReference type="GO" id="GO:0006031">
    <property type="term" value="P:chitin biosynthetic process"/>
    <property type="evidence" value="ECO:0007669"/>
    <property type="project" value="TreeGrafter"/>
</dbReference>
<keyword evidence="5" id="KW-0808">Transferase</keyword>
<evidence type="ECO:0000256" key="1">
    <source>
        <dbReference type="ARBA" id="ARBA00004651"/>
    </source>
</evidence>
<dbReference type="GO" id="GO:0004100">
    <property type="term" value="F:chitin synthase activity"/>
    <property type="evidence" value="ECO:0007669"/>
    <property type="project" value="UniProtKB-EC"/>
</dbReference>
<evidence type="ECO:0000256" key="8">
    <source>
        <dbReference type="ARBA" id="ARBA00023136"/>
    </source>
</evidence>
<feature type="transmembrane region" description="Helical" evidence="14">
    <location>
        <begin position="634"/>
        <end position="653"/>
    </location>
</feature>
<evidence type="ECO:0000313" key="18">
    <source>
        <dbReference type="Proteomes" id="UP000544095"/>
    </source>
</evidence>
<dbReference type="InterPro" id="IPR004835">
    <property type="entry name" value="Chitin_synth"/>
</dbReference>
<evidence type="ECO:0000256" key="6">
    <source>
        <dbReference type="ARBA" id="ARBA00022692"/>
    </source>
</evidence>
<comment type="similarity">
    <text evidence="12">Belongs to the chitin synthase family. Class III subfamily.</text>
</comment>
<keyword evidence="11" id="KW-0961">Cell wall biogenesis/degradation</keyword>
<dbReference type="Pfam" id="PF00172">
    <property type="entry name" value="Zn_clus"/>
    <property type="match status" value="1"/>
</dbReference>
<evidence type="ECO:0000313" key="17">
    <source>
        <dbReference type="EMBL" id="KAF5589676.1"/>
    </source>
</evidence>
<dbReference type="GO" id="GO:0030428">
    <property type="term" value="C:cell septum"/>
    <property type="evidence" value="ECO:0007669"/>
    <property type="project" value="TreeGrafter"/>
</dbReference>
<dbReference type="EMBL" id="JAAOAR010000298">
    <property type="protein sequence ID" value="KAF5589676.1"/>
    <property type="molecule type" value="Genomic_DNA"/>
</dbReference>
<evidence type="ECO:0000256" key="12">
    <source>
        <dbReference type="ARBA" id="ARBA00038055"/>
    </source>
</evidence>
<evidence type="ECO:0000256" key="9">
    <source>
        <dbReference type="ARBA" id="ARBA00023180"/>
    </source>
</evidence>
<feature type="domain" description="Zn(2)-C6 fungal-type" evidence="15">
    <location>
        <begin position="919"/>
        <end position="943"/>
    </location>
</feature>
<feature type="transmembrane region" description="Helical" evidence="14">
    <location>
        <begin position="548"/>
        <end position="570"/>
    </location>
</feature>
<accession>A0A8H5LF52</accession>
<dbReference type="Pfam" id="PF08407">
    <property type="entry name" value="Chitin_synth_1N"/>
    <property type="match status" value="1"/>
</dbReference>
<evidence type="ECO:0000256" key="10">
    <source>
        <dbReference type="ARBA" id="ARBA00023242"/>
    </source>
</evidence>
<protein>
    <recommendedName>
        <fullName evidence="2">chitin synthase</fullName>
        <ecNumber evidence="2">2.4.1.16</ecNumber>
    </recommendedName>
</protein>
<gene>
    <name evidence="17" type="ORF">FPANT_6226</name>
</gene>
<dbReference type="InterPro" id="IPR001138">
    <property type="entry name" value="Zn2Cys6_DnaBD"/>
</dbReference>
<comment type="caution">
    <text evidence="17">The sequence shown here is derived from an EMBL/GenBank/DDBJ whole genome shotgun (WGS) entry which is preliminary data.</text>
</comment>
<evidence type="ECO:0000256" key="14">
    <source>
        <dbReference type="SAM" id="Phobius"/>
    </source>
</evidence>
<evidence type="ECO:0000259" key="16">
    <source>
        <dbReference type="Pfam" id="PF08407"/>
    </source>
</evidence>
<sequence>MSTPQAKNGTVPFRRLSFDDGENLMFPSDRAPLVKQLPDLAEHHEYGTELQPVARHDPVLPVADNVSESQIHVPIPSDLADAAGLDINSTEEQNIHEMAHLTYTAISTDPQQFYEKHNLRPKQLKLPRHTEILVGITVYNEPKHLLRRTLLSVVQNIWYLNIRTQSKVWGKRSWTKIVVCILIDGLESVDPGVLDVLTTIGLYQNGLCKKTTDQGEEVTGHLFEFSSHLATHLGCEDYPDGEVDAPKLVKNHLIGNSERSMKFPVQLMLLMKASNCGKLNSYRWLYNGFAKVLEPNITVHLDVGTKLGKQALFKLWKEFDLEPMLAAACGEISCSLGGNWLNILNPIVAAQNFEYKVGFQLDRTFESATGFLSLLPGACSAYRYVGSAGKPLEDMLLGDPTWIQGHNERPSLSPVNLNRHLADDRVICFRILSKPNTHWLLKYVPVTATTDIPMTTTDFINQRRRWLNGAFFSTIYVLKRCGHLWRSDHTRMRKLAFFIPLLHSVLALVLAWFSLAAFLLTTFTINSISGDPPKDAPAGGFPFGKATPIVNAVIQIVYLATVLFQFILALGSRPRNHRISYIISFAIFGLIQAYLIMNLVYLVKRVADYKADDTGSSNYAYIGEFYADIGQSTIIVAGFSVFGVYILSALLALDPWHLLTSFAQFLFISSSYVNILNIYAFSNTHDVSWGRKGRHQDTEAGQRQEGPRPATIERRFTFSDQDPNIRSAATQRDETPEARNREYQEALARIAAEDETRNHEKKRPQVLAVADAMMEFRTILLASYIFSNIFVCLIVLNDSLKILWWLGDSYWHKVWFFRIWLWANSISFLIRFAGCLWYHVVKVFSGLFRGTLIPIQGQANRFHWHARILKHLNPKEVKPTRRSQLSSILQSNLSKDDIPTSAEPAEKPQAKTALLTPIRRVKCDEKKPACHRCTSTGRKCDGYALMQKINPRDVAQGRMLMPRVATIDSQSLLPLEERRALRYFHSVISPRLSSARDGYFWTHLVMQLSESEAVVKHTILSISSLFESSEGKSVASYTERFALQHYTQAIQRLKTIHSEPLVLLVCILFICVEYLLANNKIALQHCQHGLAIMEKCSSPWARRYLMPVFRRMTAVPMLFGPEDIESESMPALTYMIPTKFYCMEDAQYMMDDIFNRVVRLCHMRHRGVVFDMTEEYNTVGTHLQTWQTLFEKLQVDTTSLLYQAQERSLFMRLKLSYLELSADFRYEEHMGTFRQVLQLASWQSERSTKQSSFELAYTPMLFFTIMKCPDLSVRLPALRLMKKLGSPTEGICENLQMLTTSREIIQQEHGVEIVDIEG</sequence>
<dbReference type="InterPro" id="IPR036864">
    <property type="entry name" value="Zn2-C6_fun-type_DNA-bd_sf"/>
</dbReference>
<comment type="subcellular location">
    <subcellularLocation>
        <location evidence="1">Cell membrane</location>
        <topology evidence="1">Multi-pass membrane protein</topology>
    </subcellularLocation>
</comment>
<dbReference type="GO" id="GO:0008270">
    <property type="term" value="F:zinc ion binding"/>
    <property type="evidence" value="ECO:0007669"/>
    <property type="project" value="InterPro"/>
</dbReference>
<dbReference type="GO" id="GO:0000981">
    <property type="term" value="F:DNA-binding transcription factor activity, RNA polymerase II-specific"/>
    <property type="evidence" value="ECO:0007669"/>
    <property type="project" value="InterPro"/>
</dbReference>
<keyword evidence="8 14" id="KW-0472">Membrane</keyword>
<dbReference type="Proteomes" id="UP000544095">
    <property type="component" value="Unassembled WGS sequence"/>
</dbReference>
<dbReference type="SUPFAM" id="SSF57701">
    <property type="entry name" value="Zn2/Cys6 DNA-binding domain"/>
    <property type="match status" value="1"/>
</dbReference>
<evidence type="ECO:0000256" key="13">
    <source>
        <dbReference type="ARBA" id="ARBA00049510"/>
    </source>
</evidence>
<evidence type="ECO:0000259" key="15">
    <source>
        <dbReference type="Pfam" id="PF00172"/>
    </source>
</evidence>
<keyword evidence="9" id="KW-0325">Glycoprotein</keyword>
<keyword evidence="3" id="KW-1003">Cell membrane</keyword>
<proteinExistence type="inferred from homology"/>
<reference evidence="17 18" key="1">
    <citation type="submission" date="2020-05" db="EMBL/GenBank/DDBJ databases">
        <title>Identification and distribution of gene clusters putatively required for synthesis of sphingolipid metabolism inhibitors in phylogenetically diverse species of the filamentous fungus Fusarium.</title>
        <authorList>
            <person name="Kim H.-S."/>
            <person name="Busman M."/>
            <person name="Brown D.W."/>
            <person name="Divon H."/>
            <person name="Uhlig S."/>
            <person name="Proctor R.H."/>
        </authorList>
    </citation>
    <scope>NUCLEOTIDE SEQUENCE [LARGE SCALE GENOMIC DNA]</scope>
    <source>
        <strain evidence="17 18">NRRL 25211</strain>
    </source>
</reference>
<evidence type="ECO:0000256" key="5">
    <source>
        <dbReference type="ARBA" id="ARBA00022679"/>
    </source>
</evidence>
<keyword evidence="6 14" id="KW-0812">Transmembrane</keyword>
<evidence type="ECO:0000256" key="3">
    <source>
        <dbReference type="ARBA" id="ARBA00022475"/>
    </source>
</evidence>
<evidence type="ECO:0000256" key="2">
    <source>
        <dbReference type="ARBA" id="ARBA00012543"/>
    </source>
</evidence>
<evidence type="ECO:0000256" key="11">
    <source>
        <dbReference type="ARBA" id="ARBA00023316"/>
    </source>
</evidence>
<feature type="domain" description="Chitin synthase N-terminal" evidence="16">
    <location>
        <begin position="72"/>
        <end position="131"/>
    </location>
</feature>
<evidence type="ECO:0000256" key="7">
    <source>
        <dbReference type="ARBA" id="ARBA00022989"/>
    </source>
</evidence>